<dbReference type="Pfam" id="PF08338">
    <property type="entry name" value="DUF1731"/>
    <property type="match status" value="1"/>
</dbReference>
<accession>A0A7H0JWD0</accession>
<organism evidence="5 6">
    <name type="scientific">Corynebacterium lujinxingii</name>
    <dbReference type="NCBI Taxonomy" id="2763010"/>
    <lineage>
        <taxon>Bacteria</taxon>
        <taxon>Bacillati</taxon>
        <taxon>Actinomycetota</taxon>
        <taxon>Actinomycetes</taxon>
        <taxon>Mycobacteriales</taxon>
        <taxon>Corynebacteriaceae</taxon>
        <taxon>Corynebacterium</taxon>
    </lineage>
</organism>
<evidence type="ECO:0000256" key="1">
    <source>
        <dbReference type="ARBA" id="ARBA00009353"/>
    </source>
</evidence>
<dbReference type="EMBL" id="CP061032">
    <property type="protein sequence ID" value="QNP89346.1"/>
    <property type="molecule type" value="Genomic_DNA"/>
</dbReference>
<dbReference type="SUPFAM" id="SSF51735">
    <property type="entry name" value="NAD(P)-binding Rossmann-fold domains"/>
    <property type="match status" value="1"/>
</dbReference>
<dbReference type="Gene3D" id="3.40.50.720">
    <property type="entry name" value="NAD(P)-binding Rossmann-like Domain"/>
    <property type="match status" value="1"/>
</dbReference>
<dbReference type="Pfam" id="PF01370">
    <property type="entry name" value="Epimerase"/>
    <property type="match status" value="1"/>
</dbReference>
<dbReference type="InterPro" id="IPR036291">
    <property type="entry name" value="NAD(P)-bd_dom_sf"/>
</dbReference>
<dbReference type="Proteomes" id="UP000516235">
    <property type="component" value="Chromosome"/>
</dbReference>
<protein>
    <submittedName>
        <fullName evidence="5">TIGR01777 family protein</fullName>
    </submittedName>
</protein>
<dbReference type="InterPro" id="IPR013549">
    <property type="entry name" value="DUF1731"/>
</dbReference>
<dbReference type="Gene3D" id="3.30.530.20">
    <property type="match status" value="1"/>
</dbReference>
<proteinExistence type="inferred from homology"/>
<feature type="domain" description="DUF1731" evidence="3">
    <location>
        <begin position="384"/>
        <end position="431"/>
    </location>
</feature>
<dbReference type="InterPro" id="IPR001509">
    <property type="entry name" value="Epimerase_deHydtase"/>
</dbReference>
<evidence type="ECO:0000313" key="7">
    <source>
        <dbReference type="Proteomes" id="UP000642876"/>
    </source>
</evidence>
<dbReference type="KEGG" id="cluj:IAU68_06370"/>
<name>A0A7H0JWD0_9CORY</name>
<dbReference type="NCBIfam" id="TIGR01777">
    <property type="entry name" value="yfcH"/>
    <property type="match status" value="1"/>
</dbReference>
<dbReference type="SUPFAM" id="SSF55961">
    <property type="entry name" value="Bet v1-like"/>
    <property type="match status" value="1"/>
</dbReference>
<dbReference type="PANTHER" id="PTHR11092">
    <property type="entry name" value="SUGAR NUCLEOTIDE EPIMERASE RELATED"/>
    <property type="match status" value="1"/>
</dbReference>
<feature type="domain" description="NAD-dependent epimerase/dehydratase" evidence="2">
    <location>
        <begin position="148"/>
        <end position="346"/>
    </location>
</feature>
<evidence type="ECO:0000313" key="6">
    <source>
        <dbReference type="Proteomes" id="UP000516235"/>
    </source>
</evidence>
<dbReference type="Proteomes" id="UP000642876">
    <property type="component" value="Unassembled WGS sequence"/>
</dbReference>
<gene>
    <name evidence="4" type="ORF">H7348_05865</name>
    <name evidence="5" type="ORF">IAU68_06370</name>
</gene>
<evidence type="ECO:0000259" key="3">
    <source>
        <dbReference type="Pfam" id="PF08338"/>
    </source>
</evidence>
<dbReference type="AlphaFoldDB" id="A0A7H0JWD0"/>
<evidence type="ECO:0000259" key="2">
    <source>
        <dbReference type="Pfam" id="PF01370"/>
    </source>
</evidence>
<keyword evidence="7" id="KW-1185">Reference proteome</keyword>
<dbReference type="EMBL" id="JACMYE010000004">
    <property type="protein sequence ID" value="MBC3178839.1"/>
    <property type="molecule type" value="Genomic_DNA"/>
</dbReference>
<dbReference type="InterPro" id="IPR010099">
    <property type="entry name" value="SDR39U1"/>
</dbReference>
<comment type="similarity">
    <text evidence="1">Belongs to the NAD(P)-dependent epimerase/dehydratase family. SDR39U1 subfamily.</text>
</comment>
<evidence type="ECO:0000313" key="5">
    <source>
        <dbReference type="EMBL" id="QNP89346.1"/>
    </source>
</evidence>
<sequence length="443" mass="48297">MGIHATYFLPFNRETVWRWHTRPGAVTRLTPGFLPMRVAQEAASIRSGTTVFDLPAGQRWVARHDDNGYVAGAQFTDFASNEPLRSTTQWRHVHRFEDAPGGTVLSDDVRSRIPEAVLRAAWAYRQRQLLEDLTFINSLPQQPQLTVAMTGSSGLVGTHLRAQLTTAGHSVIQLVRGHARPGQRHWDMDNPDPDLLRGVDAVIHLAGESIMGRFTDKKKHKIAASRIEPTRKLARLAAETGVQTFVSASAVGYYGTDAGDVARTESDGPGNGFLADVCARWEDASRVDGMRTVNIRTGLALSGAGGLLPVLKASVNAGLSARFGDGDFWMSWVALDDLTDIYTRTLVDDTVTGPVNATAPEPVTNAEMSATLASLLHRPNLLSIPQFGPKLLLGNEGAHELALADQRAVPVVAKQHGWRFRYPTLEAALRHELGMEEQVPSQG</sequence>
<dbReference type="PANTHER" id="PTHR11092:SF0">
    <property type="entry name" value="EPIMERASE FAMILY PROTEIN SDR39U1"/>
    <property type="match status" value="1"/>
</dbReference>
<evidence type="ECO:0000313" key="4">
    <source>
        <dbReference type="EMBL" id="MBC3178839.1"/>
    </source>
</evidence>
<dbReference type="CDD" id="cd07820">
    <property type="entry name" value="SRPBCC_3"/>
    <property type="match status" value="1"/>
</dbReference>
<reference evidence="6 7" key="1">
    <citation type="submission" date="2020-08" db="EMBL/GenBank/DDBJ databases">
        <title>novel species in genus Corynebacterium.</title>
        <authorList>
            <person name="Zhang G."/>
        </authorList>
    </citation>
    <scope>NUCLEOTIDE SEQUENCE [LARGE SCALE GENOMIC DNA]</scope>
    <source>
        <strain evidence="6 7">zg-917</strain>
        <strain evidence="5">Zg-917</strain>
    </source>
</reference>
<dbReference type="InterPro" id="IPR023393">
    <property type="entry name" value="START-like_dom_sf"/>
</dbReference>